<gene>
    <name evidence="6" type="ORF">J2S77_001332</name>
</gene>
<dbReference type="PANTHER" id="PTHR32114:SF2">
    <property type="entry name" value="ABC TRANSPORTER ABCH.3"/>
    <property type="match status" value="1"/>
</dbReference>
<feature type="coiled-coil region" evidence="4">
    <location>
        <begin position="395"/>
        <end position="501"/>
    </location>
</feature>
<protein>
    <recommendedName>
        <fullName evidence="3">Nuclease SbcCD subunit C</fullName>
    </recommendedName>
</protein>
<keyword evidence="7" id="KW-1185">Reference proteome</keyword>
<evidence type="ECO:0000313" key="7">
    <source>
        <dbReference type="Proteomes" id="UP001224359"/>
    </source>
</evidence>
<feature type="domain" description="Rad50/SbcC-type AAA" evidence="5">
    <location>
        <begin position="6"/>
        <end position="271"/>
    </location>
</feature>
<evidence type="ECO:0000256" key="4">
    <source>
        <dbReference type="SAM" id="Coils"/>
    </source>
</evidence>
<reference evidence="6 7" key="1">
    <citation type="submission" date="2023-07" db="EMBL/GenBank/DDBJ databases">
        <title>Genomic Encyclopedia of Type Strains, Phase IV (KMG-IV): sequencing the most valuable type-strain genomes for metagenomic binning, comparative biology and taxonomic classification.</title>
        <authorList>
            <person name="Goeker M."/>
        </authorList>
    </citation>
    <scope>NUCLEOTIDE SEQUENCE [LARGE SCALE GENOMIC DNA]</scope>
    <source>
        <strain evidence="6 7">DSM 16460</strain>
    </source>
</reference>
<keyword evidence="6" id="KW-0269">Exonuclease</keyword>
<keyword evidence="4" id="KW-0175">Coiled coil</keyword>
<evidence type="ECO:0000256" key="1">
    <source>
        <dbReference type="ARBA" id="ARBA00006930"/>
    </source>
</evidence>
<evidence type="ECO:0000313" key="6">
    <source>
        <dbReference type="EMBL" id="MDQ0159368.1"/>
    </source>
</evidence>
<keyword evidence="6" id="KW-0540">Nuclease</keyword>
<dbReference type="InterPro" id="IPR038729">
    <property type="entry name" value="Rad50/SbcC_AAA"/>
</dbReference>
<accession>A0ABT9VEJ4</accession>
<evidence type="ECO:0000256" key="2">
    <source>
        <dbReference type="ARBA" id="ARBA00011322"/>
    </source>
</evidence>
<dbReference type="InterPro" id="IPR027417">
    <property type="entry name" value="P-loop_NTPase"/>
</dbReference>
<sequence>MKPLTLTLTAFGPYREREVIDFQQLKHHRLFVVSGRTGAGKTTIFDGISYALYGTASGEDRDHEQSLRSDFANDQLHTSVDLTFEIGGERYRVYRQMPHIKEGNKTATGGRHELYNLTESGEVPCVDRQKKSDVDEQIKAIVGLTQDQFRQIVMLPQGEFRKLLTSDTENKEAILRRIFNTMPYQELSERIKEKREEAKKENEHALKMRDHYVHAILNKLPGRDSRLFNVLNQDYYNINQVIDGLTEERKHYVELVNQLEQEKQRLNKEIEKQTSHIQQAKTTQEETKNLEQKSTRLNQLLEREDEMKYKDQLLQQAERAAQIEPYEQQYRDLKQELTDQQKTVETLTQKQERANQQLNHATTNYQKEKAKETKRQEIHVEFTRLKDIHPKVQALHEQETKLDQMKINLKNAEKQSYDLNKQYDEQFEILQSKRKQVEQLEQAVENYLSLVEQRQTKREQYQFVRDYAKQSKEKQALEQSIQEQNRLYEQAKSEYDALQNHWLNSQASILASHLHDGEACPVCGSVDHPDKQTATIDAPSDDKLEQTRQKMDQVYGKLNQLEGQKESVESNLKSLEHQVIEMGESVEDIDQTLQRIEREGQKLKEQVEKKEKQNQELKQLKQDVKLAEDHLNTLRQQKEKQNEAHQKLTANVLSEERTYHNLLNDIPEEVRQLSQLEEKLAQLDAEQNQLQKDWENAQKTYEQAQEQKTTIDTQLNEARHQLNQLEDKQTRLHSVFEMKRQEAGFTNAEDYEKAKLPTEKREQMKQENEQYRQEVSVLKEQIEELKQRLEGKQLEDIETLEEQLQAVKNAYEQTLNNYNTHLRQLETIDELINNLKENQETIAEKEKQLGQFTDLHDLIRGQNEQRLSFERYLQIDYLNQIIEAANMRLRHLSNGQFYLVRSQRQEARGRQSGLGLDVFDAYTGQERDVKTMSGGEKFNASLCLALGMSDVIQSYQGGISIETMFIDEGFGSLDDESLNKAIDTLIDLQQSGRMIGVISHVDALKSAIPAVLEVSKTMDGYSQTQFIVD</sequence>
<comment type="similarity">
    <text evidence="1">Belongs to the SMC family. SbcC subfamily.</text>
</comment>
<dbReference type="GO" id="GO:0004527">
    <property type="term" value="F:exonuclease activity"/>
    <property type="evidence" value="ECO:0007669"/>
    <property type="project" value="UniProtKB-KW"/>
</dbReference>
<feature type="coiled-coil region" evidence="4">
    <location>
        <begin position="544"/>
        <end position="735"/>
    </location>
</feature>
<feature type="coiled-coil region" evidence="4">
    <location>
        <begin position="242"/>
        <end position="371"/>
    </location>
</feature>
<evidence type="ECO:0000259" key="5">
    <source>
        <dbReference type="Pfam" id="PF13476"/>
    </source>
</evidence>
<dbReference type="EMBL" id="JAUSTQ010000004">
    <property type="protein sequence ID" value="MDQ0159368.1"/>
    <property type="molecule type" value="Genomic_DNA"/>
</dbReference>
<proteinExistence type="inferred from homology"/>
<keyword evidence="6" id="KW-0378">Hydrolase</keyword>
<dbReference type="PANTHER" id="PTHR32114">
    <property type="entry name" value="ABC TRANSPORTER ABCH.3"/>
    <property type="match status" value="1"/>
</dbReference>
<dbReference type="SUPFAM" id="SSF52540">
    <property type="entry name" value="P-loop containing nucleoside triphosphate hydrolases"/>
    <property type="match status" value="2"/>
</dbReference>
<name>A0ABT9VEJ4_9BACI</name>
<organism evidence="6 7">
    <name type="scientific">Alkalibacillus salilacus</name>
    <dbReference type="NCBI Taxonomy" id="284582"/>
    <lineage>
        <taxon>Bacteria</taxon>
        <taxon>Bacillati</taxon>
        <taxon>Bacillota</taxon>
        <taxon>Bacilli</taxon>
        <taxon>Bacillales</taxon>
        <taxon>Bacillaceae</taxon>
        <taxon>Alkalibacillus</taxon>
    </lineage>
</organism>
<comment type="caution">
    <text evidence="6">The sequence shown here is derived from an EMBL/GenBank/DDBJ whole genome shotgun (WGS) entry which is preliminary data.</text>
</comment>
<comment type="subunit">
    <text evidence="2">Heterodimer of SbcC and SbcD.</text>
</comment>
<evidence type="ECO:0000256" key="3">
    <source>
        <dbReference type="ARBA" id="ARBA00013368"/>
    </source>
</evidence>
<dbReference type="Pfam" id="PF13476">
    <property type="entry name" value="AAA_23"/>
    <property type="match status" value="1"/>
</dbReference>
<feature type="coiled-coil region" evidence="4">
    <location>
        <begin position="761"/>
        <end position="848"/>
    </location>
</feature>
<dbReference type="Pfam" id="PF13558">
    <property type="entry name" value="SbcC_Walker_B"/>
    <property type="match status" value="1"/>
</dbReference>
<dbReference type="RefSeq" id="WP_306975791.1">
    <property type="nucleotide sequence ID" value="NZ_JAUSTQ010000004.1"/>
</dbReference>
<dbReference type="Proteomes" id="UP001224359">
    <property type="component" value="Unassembled WGS sequence"/>
</dbReference>
<dbReference type="Gene3D" id="3.40.50.300">
    <property type="entry name" value="P-loop containing nucleotide triphosphate hydrolases"/>
    <property type="match status" value="2"/>
</dbReference>